<protein>
    <submittedName>
        <fullName evidence="2">Gluconate 2-dehydrogenase subunit 3 family protein</fullName>
    </submittedName>
</protein>
<dbReference type="Pfam" id="PF13618">
    <property type="entry name" value="Gluconate_2-dh3"/>
    <property type="match status" value="1"/>
</dbReference>
<comment type="caution">
    <text evidence="2">The sequence shown here is derived from an EMBL/GenBank/DDBJ whole genome shotgun (WGS) entry which is preliminary data.</text>
</comment>
<dbReference type="RefSeq" id="WP_231866425.1">
    <property type="nucleotide sequence ID" value="NZ_JAMYZR010000022.1"/>
</dbReference>
<dbReference type="InterPro" id="IPR027056">
    <property type="entry name" value="Gluconate_2DH_su3"/>
</dbReference>
<evidence type="ECO:0000313" key="3">
    <source>
        <dbReference type="Proteomes" id="UP001523543"/>
    </source>
</evidence>
<evidence type="ECO:0000256" key="1">
    <source>
        <dbReference type="SAM" id="MobiDB-lite"/>
    </source>
</evidence>
<keyword evidence="3" id="KW-1185">Reference proteome</keyword>
<name>A0ABT1ETL2_9PROT</name>
<reference evidence="2 3" key="1">
    <citation type="submission" date="2022-06" db="EMBL/GenBank/DDBJ databases">
        <title>Acetobacer genomes from food samples.</title>
        <authorList>
            <person name="Sombolestani A."/>
        </authorList>
    </citation>
    <scope>NUCLEOTIDE SEQUENCE [LARGE SCALE GENOMIC DNA]</scope>
    <source>
        <strain evidence="2 3">R-83281</strain>
    </source>
</reference>
<feature type="region of interest" description="Disordered" evidence="1">
    <location>
        <begin position="1"/>
        <end position="49"/>
    </location>
</feature>
<accession>A0ABT1ETL2</accession>
<gene>
    <name evidence="2" type="ORF">NKW54_11690</name>
</gene>
<sequence length="294" mass="31144">MPDMPNRLYPAAPQTEQPPHTHAAPASPAQTQPAQQSAEPPEPATALCPPTRRHVVQGLGTGAAALALGTVVAPADAQAAADHAAPGTAPSTHPPAPILPNTPRFFSPAEFALLSAACERIFPADAQGPGAIALGVPHFIDGQMDTPWGRGELWYMQGPHRPDAPANLGYQLPYSPQQIYKVGLAGVIAWVQQTHQAAFETLAPEVQDSILTALEQNATQFDALPAATFFEQLRSDTIEGAFADPLHGGNRHMAGWLMMGFPGARGDYMDWVDRYDTPYPYGPVSIAGESAEHG</sequence>
<dbReference type="EMBL" id="JAMYZR010000022">
    <property type="protein sequence ID" value="MCP1246599.1"/>
    <property type="molecule type" value="Genomic_DNA"/>
</dbReference>
<feature type="compositionally biased region" description="Low complexity" evidence="1">
    <location>
        <begin position="17"/>
        <end position="39"/>
    </location>
</feature>
<proteinExistence type="predicted"/>
<dbReference type="PROSITE" id="PS51318">
    <property type="entry name" value="TAT"/>
    <property type="match status" value="1"/>
</dbReference>
<dbReference type="Proteomes" id="UP001523543">
    <property type="component" value="Unassembled WGS sequence"/>
</dbReference>
<feature type="region of interest" description="Disordered" evidence="1">
    <location>
        <begin position="82"/>
        <end position="102"/>
    </location>
</feature>
<organism evidence="2 3">
    <name type="scientific">Acetobacter cerevisiae</name>
    <dbReference type="NCBI Taxonomy" id="178900"/>
    <lineage>
        <taxon>Bacteria</taxon>
        <taxon>Pseudomonadati</taxon>
        <taxon>Pseudomonadota</taxon>
        <taxon>Alphaproteobacteria</taxon>
        <taxon>Acetobacterales</taxon>
        <taxon>Acetobacteraceae</taxon>
        <taxon>Acetobacter</taxon>
    </lineage>
</organism>
<evidence type="ECO:0000313" key="2">
    <source>
        <dbReference type="EMBL" id="MCP1246599.1"/>
    </source>
</evidence>
<dbReference type="InterPro" id="IPR006311">
    <property type="entry name" value="TAT_signal"/>
</dbReference>